<name>A0A0C2S5H3_AMAMK</name>
<dbReference type="Proteomes" id="UP000054549">
    <property type="component" value="Unassembled WGS sequence"/>
</dbReference>
<protein>
    <submittedName>
        <fullName evidence="2">Uncharacterized protein</fullName>
    </submittedName>
</protein>
<dbReference type="HOGENOM" id="CLU_2145206_0_0_1"/>
<accession>A0A0C2S5H3</accession>
<feature type="region of interest" description="Disordered" evidence="1">
    <location>
        <begin position="37"/>
        <end position="112"/>
    </location>
</feature>
<evidence type="ECO:0000313" key="3">
    <source>
        <dbReference type="Proteomes" id="UP000054549"/>
    </source>
</evidence>
<proteinExistence type="predicted"/>
<feature type="compositionally biased region" description="Polar residues" evidence="1">
    <location>
        <begin position="72"/>
        <end position="85"/>
    </location>
</feature>
<organism evidence="2 3">
    <name type="scientific">Amanita muscaria (strain Koide BX008)</name>
    <dbReference type="NCBI Taxonomy" id="946122"/>
    <lineage>
        <taxon>Eukaryota</taxon>
        <taxon>Fungi</taxon>
        <taxon>Dikarya</taxon>
        <taxon>Basidiomycota</taxon>
        <taxon>Agaricomycotina</taxon>
        <taxon>Agaricomycetes</taxon>
        <taxon>Agaricomycetidae</taxon>
        <taxon>Agaricales</taxon>
        <taxon>Pluteineae</taxon>
        <taxon>Amanitaceae</taxon>
        <taxon>Amanita</taxon>
    </lineage>
</organism>
<sequence length="112" mass="11848">MSVQNVQMQSRVQYLGHVIIVSWRRTRAPALHANVSGLELGTTTNVTRNAASTPASTPPPSARAPYILCSMSPRTHTPPLQSPGTPTLAHAAPVLVSHPPPPISHAHSLQAV</sequence>
<dbReference type="EMBL" id="KN818351">
    <property type="protein sequence ID" value="KIL57975.1"/>
    <property type="molecule type" value="Genomic_DNA"/>
</dbReference>
<reference evidence="2 3" key="1">
    <citation type="submission" date="2014-04" db="EMBL/GenBank/DDBJ databases">
        <title>Evolutionary Origins and Diversification of the Mycorrhizal Mutualists.</title>
        <authorList>
            <consortium name="DOE Joint Genome Institute"/>
            <consortium name="Mycorrhizal Genomics Consortium"/>
            <person name="Kohler A."/>
            <person name="Kuo A."/>
            <person name="Nagy L.G."/>
            <person name="Floudas D."/>
            <person name="Copeland A."/>
            <person name="Barry K.W."/>
            <person name="Cichocki N."/>
            <person name="Veneault-Fourrey C."/>
            <person name="LaButti K."/>
            <person name="Lindquist E.A."/>
            <person name="Lipzen A."/>
            <person name="Lundell T."/>
            <person name="Morin E."/>
            <person name="Murat C."/>
            <person name="Riley R."/>
            <person name="Ohm R."/>
            <person name="Sun H."/>
            <person name="Tunlid A."/>
            <person name="Henrissat B."/>
            <person name="Grigoriev I.V."/>
            <person name="Hibbett D.S."/>
            <person name="Martin F."/>
        </authorList>
    </citation>
    <scope>NUCLEOTIDE SEQUENCE [LARGE SCALE GENOMIC DNA]</scope>
    <source>
        <strain evidence="2 3">Koide BX008</strain>
    </source>
</reference>
<evidence type="ECO:0000256" key="1">
    <source>
        <dbReference type="SAM" id="MobiDB-lite"/>
    </source>
</evidence>
<dbReference type="InParanoid" id="A0A0C2S5H3"/>
<gene>
    <name evidence="2" type="ORF">M378DRAFT_27777</name>
</gene>
<evidence type="ECO:0000313" key="2">
    <source>
        <dbReference type="EMBL" id="KIL57975.1"/>
    </source>
</evidence>
<keyword evidence="3" id="KW-1185">Reference proteome</keyword>
<dbReference type="AlphaFoldDB" id="A0A0C2S5H3"/>